<dbReference type="NCBIfam" id="TIGR01254">
    <property type="entry name" value="sfuA"/>
    <property type="match status" value="1"/>
</dbReference>
<reference evidence="6 7" key="1">
    <citation type="submission" date="2015-02" db="EMBL/GenBank/DDBJ databases">
        <title>Single cell genomics of a rare environmental alphaproteobacterium provides unique insights into Rickettsiaceae evolution.</title>
        <authorList>
            <person name="Martijn J."/>
            <person name="Schulz F."/>
            <person name="Zaremba-Niedzwiedzka K."/>
            <person name="Viklund J."/>
            <person name="Stepanauskas R."/>
            <person name="Andersson S.G.E."/>
            <person name="Horn M."/>
            <person name="Guy L."/>
            <person name="Ettema T.J.G."/>
        </authorList>
    </citation>
    <scope>NUCLEOTIDE SEQUENCE [LARGE SCALE GENOMIC DNA]</scope>
    <source>
        <strain evidence="6 7">SCGC AAA041-L04</strain>
    </source>
</reference>
<dbReference type="GO" id="GO:0030976">
    <property type="term" value="F:thiamine pyrophosphate binding"/>
    <property type="evidence" value="ECO:0007669"/>
    <property type="project" value="TreeGrafter"/>
</dbReference>
<evidence type="ECO:0000256" key="3">
    <source>
        <dbReference type="ARBA" id="ARBA00022448"/>
    </source>
</evidence>
<dbReference type="Proteomes" id="UP000033358">
    <property type="component" value="Unassembled WGS sequence"/>
</dbReference>
<dbReference type="InterPro" id="IPR006059">
    <property type="entry name" value="SBP"/>
</dbReference>
<keyword evidence="4" id="KW-0732">Signal</keyword>
<gene>
    <name evidence="6" type="primary">thiB</name>
    <name evidence="6" type="ORF">SZ25_00764</name>
</gene>
<dbReference type="AlphaFoldDB" id="A0A0F5MNJ1"/>
<keyword evidence="5" id="KW-0574">Periplasm</keyword>
<dbReference type="GO" id="GO:0030975">
    <property type="term" value="F:thiamine binding"/>
    <property type="evidence" value="ECO:0007669"/>
    <property type="project" value="InterPro"/>
</dbReference>
<dbReference type="Gene3D" id="3.40.190.10">
    <property type="entry name" value="Periplasmic binding protein-like II"/>
    <property type="match status" value="2"/>
</dbReference>
<comment type="caution">
    <text evidence="6">The sequence shown here is derived from an EMBL/GenBank/DDBJ whole genome shotgun (WGS) entry which is preliminary data.</text>
</comment>
<proteinExistence type="inferred from homology"/>
<comment type="similarity">
    <text evidence="2">Belongs to the bacterial solute-binding protein 1 family.</text>
</comment>
<evidence type="ECO:0000256" key="5">
    <source>
        <dbReference type="ARBA" id="ARBA00022764"/>
    </source>
</evidence>
<keyword evidence="3" id="KW-0813">Transport</keyword>
<dbReference type="PANTHER" id="PTHR30006:SF3">
    <property type="entry name" value="THIAMINE-BINDING PERIPLASMIC PROTEIN"/>
    <property type="match status" value="1"/>
</dbReference>
<name>A0A0F5MNJ1_9RICK</name>
<keyword evidence="7" id="KW-1185">Reference proteome</keyword>
<dbReference type="Pfam" id="PF13416">
    <property type="entry name" value="SBP_bac_8"/>
    <property type="match status" value="1"/>
</dbReference>
<dbReference type="GO" id="GO:0030288">
    <property type="term" value="C:outer membrane-bounded periplasmic space"/>
    <property type="evidence" value="ECO:0007669"/>
    <property type="project" value="TreeGrafter"/>
</dbReference>
<sequence>MIRLLIAFVLLPTIVFAVNPEKKLIIYSTKSFACIWKEDNSALKNQFEEKCSCKIEFHSFDGANTIISRLMIEGGNSPADLIMGIDNNFKDKILDLNLIAAHQIDESKLLLPVAWHDSYFIPYDYGYLSFIYNSKSFSNPPKSFKELAANSKIKIIIQDPRSSSLGMGLIAWIKLLYQDQSVDLWKALKNNIVTVTKSWSDSYNLFSKGEADMMLSYSSSPIYNIIHKNHDDIKAAQFDEGHFLQIDLMAKLKSSKNQELADLFIDFILSADFQQKLAVANCMYPVVDTILPKAYSSIFTPSKVIIAPDEQIKKDRNLWVQEWLGSLINK</sequence>
<organism evidence="6 7">
    <name type="scientific">Candidatus Arcanibacter lacustris</name>
    <dbReference type="NCBI Taxonomy" id="1607817"/>
    <lineage>
        <taxon>Bacteria</taxon>
        <taxon>Pseudomonadati</taxon>
        <taxon>Pseudomonadota</taxon>
        <taxon>Alphaproteobacteria</taxon>
        <taxon>Rickettsiales</taxon>
        <taxon>Candidatus Arcanibacter</taxon>
    </lineage>
</organism>
<comment type="subcellular location">
    <subcellularLocation>
        <location evidence="1">Periplasm</location>
    </subcellularLocation>
</comment>
<dbReference type="PANTHER" id="PTHR30006">
    <property type="entry name" value="THIAMINE-BINDING PERIPLASMIC PROTEIN-RELATED"/>
    <property type="match status" value="1"/>
</dbReference>
<protein>
    <submittedName>
        <fullName evidence="6">Thiamine-binding periplasmic protein</fullName>
    </submittedName>
</protein>
<dbReference type="EMBL" id="JYHA01000127">
    <property type="protein sequence ID" value="KKB96139.1"/>
    <property type="molecule type" value="Genomic_DNA"/>
</dbReference>
<accession>A0A0F5MNJ1</accession>
<dbReference type="GO" id="GO:0015888">
    <property type="term" value="P:thiamine transport"/>
    <property type="evidence" value="ECO:0007669"/>
    <property type="project" value="InterPro"/>
</dbReference>
<dbReference type="InterPro" id="IPR005948">
    <property type="entry name" value="ThiB-like"/>
</dbReference>
<dbReference type="SUPFAM" id="SSF53850">
    <property type="entry name" value="Periplasmic binding protein-like II"/>
    <property type="match status" value="1"/>
</dbReference>
<evidence type="ECO:0000313" key="7">
    <source>
        <dbReference type="Proteomes" id="UP000033358"/>
    </source>
</evidence>
<evidence type="ECO:0000256" key="1">
    <source>
        <dbReference type="ARBA" id="ARBA00004418"/>
    </source>
</evidence>
<evidence type="ECO:0000256" key="2">
    <source>
        <dbReference type="ARBA" id="ARBA00008520"/>
    </source>
</evidence>
<evidence type="ECO:0000313" key="6">
    <source>
        <dbReference type="EMBL" id="KKB96139.1"/>
    </source>
</evidence>
<evidence type="ECO:0000256" key="4">
    <source>
        <dbReference type="ARBA" id="ARBA00022729"/>
    </source>
</evidence>